<organism evidence="2 3">
    <name type="scientific">Populus tomentosa</name>
    <name type="common">Chinese white poplar</name>
    <dbReference type="NCBI Taxonomy" id="118781"/>
    <lineage>
        <taxon>Eukaryota</taxon>
        <taxon>Viridiplantae</taxon>
        <taxon>Streptophyta</taxon>
        <taxon>Embryophyta</taxon>
        <taxon>Tracheophyta</taxon>
        <taxon>Spermatophyta</taxon>
        <taxon>Magnoliopsida</taxon>
        <taxon>eudicotyledons</taxon>
        <taxon>Gunneridae</taxon>
        <taxon>Pentapetalae</taxon>
        <taxon>rosids</taxon>
        <taxon>fabids</taxon>
        <taxon>Malpighiales</taxon>
        <taxon>Salicaceae</taxon>
        <taxon>Saliceae</taxon>
        <taxon>Populus</taxon>
    </lineage>
</organism>
<dbReference type="EMBL" id="JAAWWB010000002">
    <property type="protein sequence ID" value="KAG6789416.1"/>
    <property type="molecule type" value="Genomic_DNA"/>
</dbReference>
<evidence type="ECO:0000313" key="2">
    <source>
        <dbReference type="EMBL" id="KAG6789416.1"/>
    </source>
</evidence>
<dbReference type="Proteomes" id="UP000886885">
    <property type="component" value="Chromosome 1D"/>
</dbReference>
<proteinExistence type="predicted"/>
<dbReference type="PANTHER" id="PTHR35499:SF1">
    <property type="entry name" value="DUF3741 DOMAIN-CONTAINING PROTEIN"/>
    <property type="match status" value="1"/>
</dbReference>
<sequence>MESRWVKSTLSFREMPTFLEVENKLSVLSFENIGEKVEEVDEGIFTSLKDCEDVSLEDGKRSNWLHHREVSDFGAEIRKRNKKTKGRAFEKEEAEFSLQDPSPVSAIDFDHFIINTSVTEEDAKLGDSNSRRTLSPQLDNQKHKHLSTPADGNLIFDDRNSKKTGEPRKKVCHDPDNPNMWGEVCKLTETLVVETNWNAYKNICKFEEISADFGLQRLYQLLQGSTCHKRDLDYECPQSQSQTGS</sequence>
<evidence type="ECO:0000256" key="1">
    <source>
        <dbReference type="SAM" id="MobiDB-lite"/>
    </source>
</evidence>
<accession>A0A8X8AM86</accession>
<feature type="region of interest" description="Disordered" evidence="1">
    <location>
        <begin position="123"/>
        <end position="174"/>
    </location>
</feature>
<feature type="compositionally biased region" description="Basic and acidic residues" evidence="1">
    <location>
        <begin position="156"/>
        <end position="174"/>
    </location>
</feature>
<dbReference type="OrthoDB" id="1924799at2759"/>
<keyword evidence="3" id="KW-1185">Reference proteome</keyword>
<reference evidence="2" key="1">
    <citation type="journal article" date="2020" name="bioRxiv">
        <title>Hybrid origin of Populus tomentosa Carr. identified through genome sequencing and phylogenomic analysis.</title>
        <authorList>
            <person name="An X."/>
            <person name="Gao K."/>
            <person name="Chen Z."/>
            <person name="Li J."/>
            <person name="Yang X."/>
            <person name="Yang X."/>
            <person name="Zhou J."/>
            <person name="Guo T."/>
            <person name="Zhao T."/>
            <person name="Huang S."/>
            <person name="Miao D."/>
            <person name="Khan W.U."/>
            <person name="Rao P."/>
            <person name="Ye M."/>
            <person name="Lei B."/>
            <person name="Liao W."/>
            <person name="Wang J."/>
            <person name="Ji L."/>
            <person name="Li Y."/>
            <person name="Guo B."/>
            <person name="Mustafa N.S."/>
            <person name="Li S."/>
            <person name="Yun Q."/>
            <person name="Keller S.R."/>
            <person name="Mao J."/>
            <person name="Zhang R."/>
            <person name="Strauss S.H."/>
        </authorList>
    </citation>
    <scope>NUCLEOTIDE SEQUENCE</scope>
    <source>
        <strain evidence="2">GM15</strain>
        <tissue evidence="2">Leaf</tissue>
    </source>
</reference>
<evidence type="ECO:0000313" key="3">
    <source>
        <dbReference type="Proteomes" id="UP000886885"/>
    </source>
</evidence>
<name>A0A8X8AM86_POPTO</name>
<comment type="caution">
    <text evidence="2">The sequence shown here is derived from an EMBL/GenBank/DDBJ whole genome shotgun (WGS) entry which is preliminary data.</text>
</comment>
<protein>
    <submittedName>
        <fullName evidence="2">Uncharacterized protein</fullName>
    </submittedName>
</protein>
<dbReference type="PANTHER" id="PTHR35499">
    <property type="entry name" value="OS05G0128300 PROTEIN"/>
    <property type="match status" value="1"/>
</dbReference>
<dbReference type="AlphaFoldDB" id="A0A8X8AM86"/>
<feature type="compositionally biased region" description="Polar residues" evidence="1">
    <location>
        <begin position="127"/>
        <end position="139"/>
    </location>
</feature>
<gene>
    <name evidence="2" type="ORF">POTOM_005514</name>
</gene>